<feature type="compositionally biased region" description="Basic and acidic residues" evidence="1">
    <location>
        <begin position="57"/>
        <end position="67"/>
    </location>
</feature>
<feature type="region of interest" description="Disordered" evidence="1">
    <location>
        <begin position="30"/>
        <end position="67"/>
    </location>
</feature>
<dbReference type="Proteomes" id="UP001168540">
    <property type="component" value="Unassembled WGS sequence"/>
</dbReference>
<sequence length="67" mass="7657">MLHSIWFWIVIIVAPIATVVGTLVRLAKREPPLNLPPGVSPGTYRRFDDDPPEDDEPLKKDEPPRQR</sequence>
<proteinExistence type="predicted"/>
<evidence type="ECO:0000256" key="2">
    <source>
        <dbReference type="SAM" id="Phobius"/>
    </source>
</evidence>
<reference evidence="3" key="1">
    <citation type="submission" date="2023-06" db="EMBL/GenBank/DDBJ databases">
        <authorList>
            <person name="Zhang S."/>
        </authorList>
    </citation>
    <scope>NUCLEOTIDE SEQUENCE</scope>
    <source>
        <strain evidence="3">SG2303</strain>
    </source>
</reference>
<feature type="transmembrane region" description="Helical" evidence="2">
    <location>
        <begin position="6"/>
        <end position="27"/>
    </location>
</feature>
<organism evidence="3 4">
    <name type="scientific">Crenobacter oryzisoli</name>
    <dbReference type="NCBI Taxonomy" id="3056844"/>
    <lineage>
        <taxon>Bacteria</taxon>
        <taxon>Pseudomonadati</taxon>
        <taxon>Pseudomonadota</taxon>
        <taxon>Betaproteobacteria</taxon>
        <taxon>Neisseriales</taxon>
        <taxon>Neisseriaceae</taxon>
        <taxon>Crenobacter</taxon>
    </lineage>
</organism>
<dbReference type="EMBL" id="JAUEDK010000011">
    <property type="protein sequence ID" value="MDN0074896.1"/>
    <property type="molecule type" value="Genomic_DNA"/>
</dbReference>
<keyword evidence="2" id="KW-0472">Membrane</keyword>
<keyword evidence="2" id="KW-0812">Transmembrane</keyword>
<keyword evidence="4" id="KW-1185">Reference proteome</keyword>
<comment type="caution">
    <text evidence="3">The sequence shown here is derived from an EMBL/GenBank/DDBJ whole genome shotgun (WGS) entry which is preliminary data.</text>
</comment>
<evidence type="ECO:0000256" key="1">
    <source>
        <dbReference type="SAM" id="MobiDB-lite"/>
    </source>
</evidence>
<gene>
    <name evidence="3" type="ORF">QU481_08315</name>
</gene>
<evidence type="ECO:0000313" key="4">
    <source>
        <dbReference type="Proteomes" id="UP001168540"/>
    </source>
</evidence>
<name>A0ABT7XM87_9NEIS</name>
<accession>A0ABT7XM87</accession>
<protein>
    <submittedName>
        <fullName evidence="3">Uncharacterized protein</fullName>
    </submittedName>
</protein>
<evidence type="ECO:0000313" key="3">
    <source>
        <dbReference type="EMBL" id="MDN0074896.1"/>
    </source>
</evidence>
<dbReference type="RefSeq" id="WP_289829484.1">
    <property type="nucleotide sequence ID" value="NZ_JAUEDK010000011.1"/>
</dbReference>
<keyword evidence="2" id="KW-1133">Transmembrane helix</keyword>